<reference evidence="2" key="1">
    <citation type="submission" date="2017-04" db="EMBL/GenBank/DDBJ databases">
        <title>Function of individual gut microbiota members based on whole genome sequencing of pure cultures obtained from chicken caecum.</title>
        <authorList>
            <person name="Medvecky M."/>
            <person name="Cejkova D."/>
            <person name="Polansky O."/>
            <person name="Karasova D."/>
            <person name="Kubasova T."/>
            <person name="Cizek A."/>
            <person name="Rychlik I."/>
        </authorList>
    </citation>
    <scope>NUCLEOTIDE SEQUENCE [LARGE SCALE GENOMIC DNA]</scope>
    <source>
        <strain evidence="2">An67</strain>
    </source>
</reference>
<evidence type="ECO:0000313" key="1">
    <source>
        <dbReference type="EMBL" id="OUN55723.1"/>
    </source>
</evidence>
<sequence>MMKTRIFIFSLIGIWMCLGGCSEDKLPGEPEENYNGSYSFTAQIENMEAVTTKVVVSENGSIQWNTDESLF</sequence>
<organism evidence="1 2">
    <name type="scientific">Bacteroides uniformis</name>
    <dbReference type="NCBI Taxonomy" id="820"/>
    <lineage>
        <taxon>Bacteria</taxon>
        <taxon>Pseudomonadati</taxon>
        <taxon>Bacteroidota</taxon>
        <taxon>Bacteroidia</taxon>
        <taxon>Bacteroidales</taxon>
        <taxon>Bacteroidaceae</taxon>
        <taxon>Bacteroides</taxon>
    </lineage>
</organism>
<comment type="caution">
    <text evidence="1">The sequence shown here is derived from an EMBL/GenBank/DDBJ whole genome shotgun (WGS) entry which is preliminary data.</text>
</comment>
<dbReference type="AlphaFoldDB" id="A0A1Y3V3P5"/>
<evidence type="ECO:0000313" key="2">
    <source>
        <dbReference type="Proteomes" id="UP000196329"/>
    </source>
</evidence>
<dbReference type="Proteomes" id="UP000196329">
    <property type="component" value="Unassembled WGS sequence"/>
</dbReference>
<accession>A0A1Y3V3P5</accession>
<proteinExistence type="predicted"/>
<protein>
    <submittedName>
        <fullName evidence="1">Uncharacterized protein</fullName>
    </submittedName>
</protein>
<dbReference type="EMBL" id="NFHS01000003">
    <property type="protein sequence ID" value="OUN55723.1"/>
    <property type="molecule type" value="Genomic_DNA"/>
</dbReference>
<name>A0A1Y3V3P5_BACUN</name>
<gene>
    <name evidence="1" type="ORF">B5G17_08530</name>
</gene>